<dbReference type="PANTHER" id="PTHR33164:SF57">
    <property type="entry name" value="MARR-FAMILY TRANSCRIPTIONAL REGULATOR"/>
    <property type="match status" value="1"/>
</dbReference>
<dbReference type="Proteomes" id="UP001296706">
    <property type="component" value="Unassembled WGS sequence"/>
</dbReference>
<dbReference type="SMART" id="SM00347">
    <property type="entry name" value="HTH_MARR"/>
    <property type="match status" value="1"/>
</dbReference>
<protein>
    <submittedName>
        <fullName evidence="2">MarR family transcriptional regulator</fullName>
    </submittedName>
</protein>
<dbReference type="PANTHER" id="PTHR33164">
    <property type="entry name" value="TRANSCRIPTIONAL REGULATOR, MARR FAMILY"/>
    <property type="match status" value="1"/>
</dbReference>
<dbReference type="EMBL" id="JAAXKY010000112">
    <property type="protein sequence ID" value="NMH80725.1"/>
    <property type="molecule type" value="Genomic_DNA"/>
</dbReference>
<dbReference type="Gene3D" id="1.10.10.10">
    <property type="entry name" value="Winged helix-like DNA-binding domain superfamily/Winged helix DNA-binding domain"/>
    <property type="match status" value="1"/>
</dbReference>
<dbReference type="InterPro" id="IPR036388">
    <property type="entry name" value="WH-like_DNA-bd_sf"/>
</dbReference>
<accession>A0ABX1RMY7</accession>
<evidence type="ECO:0000259" key="1">
    <source>
        <dbReference type="PROSITE" id="PS50995"/>
    </source>
</evidence>
<comment type="caution">
    <text evidence="2">The sequence shown here is derived from an EMBL/GenBank/DDBJ whole genome shotgun (WGS) entry which is preliminary data.</text>
</comment>
<keyword evidence="3" id="KW-1185">Reference proteome</keyword>
<sequence length="151" mass="16203">MPSGDQVAQVLGYIPQIGAYFRREAAEVPEALAVLFAEHRLTARHGGVLAQLAPSPPMSVTELAGRIGVSLSTASELVGDLSRAGVVARREDPDNRRRTLVSISDDWREVVQGVVAERSAPLIAALGDLSPRDLEGFARGLAAWAREVRPR</sequence>
<gene>
    <name evidence="2" type="ORF">HF577_27000</name>
</gene>
<dbReference type="InterPro" id="IPR039422">
    <property type="entry name" value="MarR/SlyA-like"/>
</dbReference>
<proteinExistence type="predicted"/>
<dbReference type="Pfam" id="PF12802">
    <property type="entry name" value="MarR_2"/>
    <property type="match status" value="1"/>
</dbReference>
<name>A0ABX1RMY7_9PSEU</name>
<evidence type="ECO:0000313" key="3">
    <source>
        <dbReference type="Proteomes" id="UP001296706"/>
    </source>
</evidence>
<dbReference type="InterPro" id="IPR011991">
    <property type="entry name" value="ArsR-like_HTH"/>
</dbReference>
<reference evidence="2 3" key="1">
    <citation type="submission" date="2020-04" db="EMBL/GenBank/DDBJ databases">
        <authorList>
            <person name="Klaysubun C."/>
            <person name="Duangmal K."/>
            <person name="Lipun K."/>
        </authorList>
    </citation>
    <scope>NUCLEOTIDE SEQUENCE [LARGE SCALE GENOMIC DNA]</scope>
    <source>
        <strain evidence="2 3">JCM 11839</strain>
    </source>
</reference>
<dbReference type="CDD" id="cd00090">
    <property type="entry name" value="HTH_ARSR"/>
    <property type="match status" value="1"/>
</dbReference>
<organism evidence="2 3">
    <name type="scientific">Pseudonocardia xinjiangensis</name>
    <dbReference type="NCBI Taxonomy" id="75289"/>
    <lineage>
        <taxon>Bacteria</taxon>
        <taxon>Bacillati</taxon>
        <taxon>Actinomycetota</taxon>
        <taxon>Actinomycetes</taxon>
        <taxon>Pseudonocardiales</taxon>
        <taxon>Pseudonocardiaceae</taxon>
        <taxon>Pseudonocardia</taxon>
    </lineage>
</organism>
<evidence type="ECO:0000313" key="2">
    <source>
        <dbReference type="EMBL" id="NMH80725.1"/>
    </source>
</evidence>
<dbReference type="PROSITE" id="PS50995">
    <property type="entry name" value="HTH_MARR_2"/>
    <property type="match status" value="1"/>
</dbReference>
<dbReference type="InterPro" id="IPR000835">
    <property type="entry name" value="HTH_MarR-typ"/>
</dbReference>
<dbReference type="SUPFAM" id="SSF46785">
    <property type="entry name" value="Winged helix' DNA-binding domain"/>
    <property type="match status" value="1"/>
</dbReference>
<feature type="domain" description="HTH marR-type" evidence="1">
    <location>
        <begin position="1"/>
        <end position="146"/>
    </location>
</feature>
<dbReference type="InterPro" id="IPR036390">
    <property type="entry name" value="WH_DNA-bd_sf"/>
</dbReference>